<dbReference type="Pfam" id="PF00179">
    <property type="entry name" value="UQ_con"/>
    <property type="match status" value="1"/>
</dbReference>
<evidence type="ECO:0000256" key="1">
    <source>
        <dbReference type="ARBA" id="ARBA00022786"/>
    </source>
</evidence>
<keyword evidence="1" id="KW-0833">Ubl conjugation pathway</keyword>
<dbReference type="PROSITE" id="PS50127">
    <property type="entry name" value="UBC_2"/>
    <property type="match status" value="1"/>
</dbReference>
<proteinExistence type="predicted"/>
<evidence type="ECO:0000259" key="2">
    <source>
        <dbReference type="PROSITE" id="PS50127"/>
    </source>
</evidence>
<gene>
    <name evidence="3" type="ORF">SCHPADRAFT_844357</name>
</gene>
<accession>A0A0H2S484</accession>
<sequence length="166" mass="18753">MSVIKNRRLLKDLEKVQTSISTGDLKDKYELFVSENNFSQWKGHLICMEDGIYSGGIFAFEITFLAEYPFKAPQFKFTNVKSIYHPGVSAGGAVCLDMLNQWNPSNNPLQLLSAVWEIINDPELSGSIQSPLQPELAEEFKDTPVLFKAKARLCIQRNPVPEMPEI</sequence>
<organism evidence="3 4">
    <name type="scientific">Schizopora paradoxa</name>
    <dbReference type="NCBI Taxonomy" id="27342"/>
    <lineage>
        <taxon>Eukaryota</taxon>
        <taxon>Fungi</taxon>
        <taxon>Dikarya</taxon>
        <taxon>Basidiomycota</taxon>
        <taxon>Agaricomycotina</taxon>
        <taxon>Agaricomycetes</taxon>
        <taxon>Hymenochaetales</taxon>
        <taxon>Schizoporaceae</taxon>
        <taxon>Schizopora</taxon>
    </lineage>
</organism>
<dbReference type="OrthoDB" id="9978460at2759"/>
<evidence type="ECO:0000313" key="4">
    <source>
        <dbReference type="Proteomes" id="UP000053477"/>
    </source>
</evidence>
<evidence type="ECO:0000313" key="3">
    <source>
        <dbReference type="EMBL" id="KLO18789.1"/>
    </source>
</evidence>
<keyword evidence="4" id="KW-1185">Reference proteome</keyword>
<dbReference type="InterPro" id="IPR016135">
    <property type="entry name" value="UBQ-conjugating_enzyme/RWD"/>
</dbReference>
<dbReference type="InterPro" id="IPR000608">
    <property type="entry name" value="UBC"/>
</dbReference>
<dbReference type="InParanoid" id="A0A0H2S484"/>
<protein>
    <submittedName>
        <fullName evidence="3">UBC-like protein</fullName>
    </submittedName>
</protein>
<dbReference type="PANTHER" id="PTHR24067">
    <property type="entry name" value="UBIQUITIN-CONJUGATING ENZYME E2"/>
    <property type="match status" value="1"/>
</dbReference>
<feature type="domain" description="UBC core" evidence="2">
    <location>
        <begin position="4"/>
        <end position="160"/>
    </location>
</feature>
<dbReference type="SMART" id="SM00212">
    <property type="entry name" value="UBCc"/>
    <property type="match status" value="1"/>
</dbReference>
<dbReference type="STRING" id="27342.A0A0H2S484"/>
<name>A0A0H2S484_9AGAM</name>
<dbReference type="AlphaFoldDB" id="A0A0H2S484"/>
<dbReference type="Gene3D" id="3.10.110.10">
    <property type="entry name" value="Ubiquitin Conjugating Enzyme"/>
    <property type="match status" value="1"/>
</dbReference>
<dbReference type="Proteomes" id="UP000053477">
    <property type="component" value="Unassembled WGS sequence"/>
</dbReference>
<reference evidence="3 4" key="1">
    <citation type="submission" date="2015-04" db="EMBL/GenBank/DDBJ databases">
        <title>Complete genome sequence of Schizopora paradoxa KUC8140, a cosmopolitan wood degrader in East Asia.</title>
        <authorList>
            <consortium name="DOE Joint Genome Institute"/>
            <person name="Min B."/>
            <person name="Park H."/>
            <person name="Jang Y."/>
            <person name="Kim J.-J."/>
            <person name="Kim K.H."/>
            <person name="Pangilinan J."/>
            <person name="Lipzen A."/>
            <person name="Riley R."/>
            <person name="Grigoriev I.V."/>
            <person name="Spatafora J.W."/>
            <person name="Choi I.-G."/>
        </authorList>
    </citation>
    <scope>NUCLEOTIDE SEQUENCE [LARGE SCALE GENOMIC DNA]</scope>
    <source>
        <strain evidence="3 4">KUC8140</strain>
    </source>
</reference>
<dbReference type="SUPFAM" id="SSF54495">
    <property type="entry name" value="UBC-like"/>
    <property type="match status" value="1"/>
</dbReference>
<dbReference type="InterPro" id="IPR050113">
    <property type="entry name" value="Ub_conjugating_enzyme"/>
</dbReference>
<dbReference type="EMBL" id="KQ085891">
    <property type="protein sequence ID" value="KLO18789.1"/>
    <property type="molecule type" value="Genomic_DNA"/>
</dbReference>